<protein>
    <recommendedName>
        <fullName evidence="3">Alpha-MPP</fullName>
    </recommendedName>
    <alternativeName>
        <fullName evidence="4">Inactive zinc metalloprotease alpha</fullName>
    </alternativeName>
</protein>
<evidence type="ECO:0000259" key="6">
    <source>
        <dbReference type="Pfam" id="PF00675"/>
    </source>
</evidence>
<dbReference type="PROSITE" id="PS00143">
    <property type="entry name" value="INSULINASE"/>
    <property type="match status" value="1"/>
</dbReference>
<proteinExistence type="inferred from homology"/>
<evidence type="ECO:0000313" key="8">
    <source>
        <dbReference type="EMBL" id="VDD86592.1"/>
    </source>
</evidence>
<feature type="domain" description="Peptidase M16 N-terminal" evidence="6">
    <location>
        <begin position="90"/>
        <end position="237"/>
    </location>
</feature>
<dbReference type="GO" id="GO:0004222">
    <property type="term" value="F:metalloendopeptidase activity"/>
    <property type="evidence" value="ECO:0007669"/>
    <property type="project" value="InterPro"/>
</dbReference>
<organism evidence="8 9">
    <name type="scientific">Enterobius vermicularis</name>
    <name type="common">Human pinworm</name>
    <dbReference type="NCBI Taxonomy" id="51028"/>
    <lineage>
        <taxon>Eukaryota</taxon>
        <taxon>Metazoa</taxon>
        <taxon>Ecdysozoa</taxon>
        <taxon>Nematoda</taxon>
        <taxon>Chromadorea</taxon>
        <taxon>Rhabditida</taxon>
        <taxon>Spirurina</taxon>
        <taxon>Oxyuridomorpha</taxon>
        <taxon>Oxyuroidea</taxon>
        <taxon>Oxyuridae</taxon>
        <taxon>Enterobius</taxon>
    </lineage>
</organism>
<dbReference type="Pfam" id="PF05193">
    <property type="entry name" value="Peptidase_M16_C"/>
    <property type="match status" value="1"/>
</dbReference>
<dbReference type="Pfam" id="PF00675">
    <property type="entry name" value="Peptidase_M16"/>
    <property type="match status" value="1"/>
</dbReference>
<accession>A0A3P6IFR1</accession>
<dbReference type="AlphaFoldDB" id="A0A3P6IFR1"/>
<dbReference type="InterPro" id="IPR001431">
    <property type="entry name" value="Pept_M16_Zn_BS"/>
</dbReference>
<comment type="similarity">
    <text evidence="2 5">Belongs to the peptidase M16 family.</text>
</comment>
<reference evidence="8 9" key="1">
    <citation type="submission" date="2018-10" db="EMBL/GenBank/DDBJ databases">
        <authorList>
            <consortium name="Pathogen Informatics"/>
        </authorList>
    </citation>
    <scope>NUCLEOTIDE SEQUENCE [LARGE SCALE GENOMIC DNA]</scope>
</reference>
<dbReference type="PANTHER" id="PTHR11851:SF49">
    <property type="entry name" value="MITOCHONDRIAL-PROCESSING PEPTIDASE SUBUNIT ALPHA"/>
    <property type="match status" value="1"/>
</dbReference>
<dbReference type="GO" id="GO:0005739">
    <property type="term" value="C:mitochondrion"/>
    <property type="evidence" value="ECO:0007669"/>
    <property type="project" value="TreeGrafter"/>
</dbReference>
<name>A0A3P6IFR1_ENTVE</name>
<dbReference type="InterPro" id="IPR011765">
    <property type="entry name" value="Pept_M16_N"/>
</dbReference>
<sequence>MRKLFRCIENVGSVARRISKRRLSKNTSSDSSFHFATVSGQLNRFESDVDLNALPLTEPLPGYSNVVYGGGTNIVPFDTTLTVLDSGLKVATEPHYGDYCTLGVAVNAGARYESGYPSGVSHFIEKLAFSGSVSFSREGIFSLLEQHGALIDCQSTRDTFIYASSCHVDGAVDMLTLIADAILRPLIADAELDTARQIISFENKELSCRPECEPLLTDWIHQVAFNANTIGFSKYCPPSNIEVINRQHLFTYMKQFYNPNRIVVAGIGVDHNLLVLAAEKLFNASEAIWASDSSLLLNKEPPVDNSVAQYTGGEKRISKDLSSVALGPTPFPNLAHFVLGFESCGFKDEDFVAFCVLQSLMGGGGSFSAGGPGKGMYTRLYVDVLNKYHYMFNATAFNHTYGDTGLFCIQASSAPAKIGETAAIIADQFLRLADGVHNEELQRAKTQLKSQLMLNLEIRPVMFEDLARQVLGHGYRKKPVEYIKEIEAVSNKDIKRIAERMLVLPPSIVGYGDLKKLPGFDSFDKTFAKRSLQELKPFSFFRF</sequence>
<evidence type="ECO:0000256" key="1">
    <source>
        <dbReference type="ARBA" id="ARBA00002123"/>
    </source>
</evidence>
<dbReference type="InterPro" id="IPR050361">
    <property type="entry name" value="MPP/UQCRC_Complex"/>
</dbReference>
<evidence type="ECO:0000313" key="9">
    <source>
        <dbReference type="Proteomes" id="UP000274131"/>
    </source>
</evidence>
<dbReference type="InterPro" id="IPR007863">
    <property type="entry name" value="Peptidase_M16_C"/>
</dbReference>
<keyword evidence="9" id="KW-1185">Reference proteome</keyword>
<dbReference type="SUPFAM" id="SSF63411">
    <property type="entry name" value="LuxS/MPP-like metallohydrolase"/>
    <property type="match status" value="2"/>
</dbReference>
<dbReference type="GO" id="GO:0006627">
    <property type="term" value="P:protein processing involved in protein targeting to mitochondrion"/>
    <property type="evidence" value="ECO:0007669"/>
    <property type="project" value="TreeGrafter"/>
</dbReference>
<dbReference type="InterPro" id="IPR011249">
    <property type="entry name" value="Metalloenz_LuxS/M16"/>
</dbReference>
<feature type="domain" description="Peptidase M16 C-terminal" evidence="7">
    <location>
        <begin position="244"/>
        <end position="448"/>
    </location>
</feature>
<comment type="function">
    <text evidence="1">Substrate recognition and binding subunit of the essential mitochondrial processing protease (MPP), which cleaves the mitochondrial sequence off newly imported precursors proteins.</text>
</comment>
<evidence type="ECO:0000259" key="7">
    <source>
        <dbReference type="Pfam" id="PF05193"/>
    </source>
</evidence>
<gene>
    <name evidence="8" type="ORF">EVEC_LOCUS1735</name>
</gene>
<evidence type="ECO:0000256" key="4">
    <source>
        <dbReference type="ARBA" id="ARBA00032315"/>
    </source>
</evidence>
<dbReference type="Proteomes" id="UP000274131">
    <property type="component" value="Unassembled WGS sequence"/>
</dbReference>
<evidence type="ECO:0000256" key="3">
    <source>
        <dbReference type="ARBA" id="ARBA00030006"/>
    </source>
</evidence>
<dbReference type="PANTHER" id="PTHR11851">
    <property type="entry name" value="METALLOPROTEASE"/>
    <property type="match status" value="1"/>
</dbReference>
<dbReference type="GO" id="GO:0046872">
    <property type="term" value="F:metal ion binding"/>
    <property type="evidence" value="ECO:0007669"/>
    <property type="project" value="InterPro"/>
</dbReference>
<evidence type="ECO:0000256" key="2">
    <source>
        <dbReference type="ARBA" id="ARBA00007261"/>
    </source>
</evidence>
<dbReference type="STRING" id="51028.A0A3P6IFR1"/>
<dbReference type="Gene3D" id="3.30.830.10">
    <property type="entry name" value="Metalloenzyme, LuxS/M16 peptidase-like"/>
    <property type="match status" value="2"/>
</dbReference>
<evidence type="ECO:0000256" key="5">
    <source>
        <dbReference type="RuleBase" id="RU004447"/>
    </source>
</evidence>
<dbReference type="OrthoDB" id="277191at2759"/>
<dbReference type="EMBL" id="UXUI01007259">
    <property type="protein sequence ID" value="VDD86592.1"/>
    <property type="molecule type" value="Genomic_DNA"/>
</dbReference>